<reference evidence="1" key="1">
    <citation type="submission" date="2021-08" db="EMBL/GenBank/DDBJ databases">
        <title>The first chromosome-level gecko genome reveals the dynamic sex chromosomes of Neotropical dwarf geckos (Sphaerodactylidae: Sphaerodactylus).</title>
        <authorList>
            <person name="Pinto B.J."/>
            <person name="Keating S.E."/>
            <person name="Gamble T."/>
        </authorList>
    </citation>
    <scope>NUCLEOTIDE SEQUENCE</scope>
    <source>
        <strain evidence="1">TG3544</strain>
    </source>
</reference>
<dbReference type="Proteomes" id="UP000827872">
    <property type="component" value="Linkage Group LG05"/>
</dbReference>
<keyword evidence="2" id="KW-1185">Reference proteome</keyword>
<dbReference type="EMBL" id="CM037618">
    <property type="protein sequence ID" value="KAH8000269.1"/>
    <property type="molecule type" value="Genomic_DNA"/>
</dbReference>
<evidence type="ECO:0000313" key="1">
    <source>
        <dbReference type="EMBL" id="KAH8000269.1"/>
    </source>
</evidence>
<name>A0ACB8F5C6_9SAUR</name>
<evidence type="ECO:0000313" key="2">
    <source>
        <dbReference type="Proteomes" id="UP000827872"/>
    </source>
</evidence>
<gene>
    <name evidence="1" type="ORF">K3G42_023768</name>
</gene>
<accession>A0ACB8F5C6</accession>
<organism evidence="1 2">
    <name type="scientific">Sphaerodactylus townsendi</name>
    <dbReference type="NCBI Taxonomy" id="933632"/>
    <lineage>
        <taxon>Eukaryota</taxon>
        <taxon>Metazoa</taxon>
        <taxon>Chordata</taxon>
        <taxon>Craniata</taxon>
        <taxon>Vertebrata</taxon>
        <taxon>Euteleostomi</taxon>
        <taxon>Lepidosauria</taxon>
        <taxon>Squamata</taxon>
        <taxon>Bifurcata</taxon>
        <taxon>Gekkota</taxon>
        <taxon>Sphaerodactylidae</taxon>
        <taxon>Sphaerodactylus</taxon>
    </lineage>
</organism>
<comment type="caution">
    <text evidence="1">The sequence shown here is derived from an EMBL/GenBank/DDBJ whole genome shotgun (WGS) entry which is preliminary data.</text>
</comment>
<proteinExistence type="predicted"/>
<sequence>MNPPYQMTEQIQLMPRNYLKLNILFNELFSCTDRYALDCFPAVGCSSPSGCSAWTSKLAFQHGSISQVTQKEGPFEIISGILQSLHSVTPLQCISLALKQES</sequence>
<protein>
    <submittedName>
        <fullName evidence="1">Uncharacterized protein</fullName>
    </submittedName>
</protein>